<dbReference type="EMBL" id="JAJGQJ010000027">
    <property type="protein sequence ID" value="MCC4620863.1"/>
    <property type="molecule type" value="Genomic_DNA"/>
</dbReference>
<keyword evidence="2" id="KW-1185">Reference proteome</keyword>
<evidence type="ECO:0000313" key="2">
    <source>
        <dbReference type="Proteomes" id="UP001199206"/>
    </source>
</evidence>
<name>A0ABS8HFB5_9XANT</name>
<dbReference type="RefSeq" id="WP_033898160.1">
    <property type="nucleotide sequence ID" value="NZ_CAWLZN010000001.1"/>
</dbReference>
<comment type="caution">
    <text evidence="1">The sequence shown here is derived from an EMBL/GenBank/DDBJ whole genome shotgun (WGS) entry which is preliminary data.</text>
</comment>
<protein>
    <submittedName>
        <fullName evidence="1">Uncharacterized protein</fullName>
    </submittedName>
</protein>
<proteinExistence type="predicted"/>
<evidence type="ECO:0000313" key="1">
    <source>
        <dbReference type="EMBL" id="MCC4620863.1"/>
    </source>
</evidence>
<organism evidence="1 2">
    <name type="scientific">Xanthomonas cassavae CFBP 4642</name>
    <dbReference type="NCBI Taxonomy" id="1219375"/>
    <lineage>
        <taxon>Bacteria</taxon>
        <taxon>Pseudomonadati</taxon>
        <taxon>Pseudomonadota</taxon>
        <taxon>Gammaproteobacteria</taxon>
        <taxon>Lysobacterales</taxon>
        <taxon>Lysobacteraceae</taxon>
        <taxon>Xanthomonas</taxon>
    </lineage>
</organism>
<sequence length="77" mass="8594">MLVNCSYALGGGTVVDLAYVDRQTPGTQRNLIVTLQSPSRWRFDQAPSPGQDQFYACSRSEDIRSAADRAFEPLRLE</sequence>
<gene>
    <name evidence="1" type="ORF">LL965_12470</name>
</gene>
<reference evidence="1 2" key="1">
    <citation type="submission" date="2021-10" db="EMBL/GenBank/DDBJ databases">
        <title>Genome sequencing of Xanthomonas strains from NCPPB.</title>
        <authorList>
            <person name="Hussein R."/>
            <person name="Harrison J."/>
            <person name="Studholme D.J."/>
            <person name="Vicente J."/>
            <person name="Grant M."/>
        </authorList>
    </citation>
    <scope>NUCLEOTIDE SEQUENCE [LARGE SCALE GENOMIC DNA]</scope>
    <source>
        <strain evidence="1 2">NCPPB 101</strain>
    </source>
</reference>
<accession>A0ABS8HFB5</accession>
<dbReference type="Proteomes" id="UP001199206">
    <property type="component" value="Unassembled WGS sequence"/>
</dbReference>